<keyword evidence="3 8" id="KW-0813">Transport</keyword>
<dbReference type="PROSITE" id="PS01219">
    <property type="entry name" value="AMMONIUM_TRANSP"/>
    <property type="match status" value="1"/>
</dbReference>
<evidence type="ECO:0000256" key="4">
    <source>
        <dbReference type="ARBA" id="ARBA00022692"/>
    </source>
</evidence>
<dbReference type="Gene3D" id="1.10.3430.10">
    <property type="entry name" value="Ammonium transporter AmtB like domains"/>
    <property type="match status" value="1"/>
</dbReference>
<keyword evidence="7 8" id="KW-0924">Ammonia transport</keyword>
<comment type="subcellular location">
    <subcellularLocation>
        <location evidence="8">Cell membrane</location>
        <topology evidence="8">Multi-pass membrane protein</topology>
    </subcellularLocation>
    <subcellularLocation>
        <location evidence="1">Membrane</location>
        <topology evidence="1">Multi-pass membrane protein</topology>
    </subcellularLocation>
</comment>
<evidence type="ECO:0000259" key="10">
    <source>
        <dbReference type="Pfam" id="PF00909"/>
    </source>
</evidence>
<dbReference type="PANTHER" id="PTHR43029">
    <property type="entry name" value="AMMONIUM TRANSPORTER MEP2"/>
    <property type="match status" value="1"/>
</dbReference>
<evidence type="ECO:0000256" key="2">
    <source>
        <dbReference type="ARBA" id="ARBA00005887"/>
    </source>
</evidence>
<feature type="domain" description="Ammonium transporter AmtB-like" evidence="10">
    <location>
        <begin position="38"/>
        <end position="429"/>
    </location>
</feature>
<reference evidence="12" key="1">
    <citation type="journal article" date="2019" name="Int. J. Syst. Evol. Microbiol.">
        <title>The Global Catalogue of Microorganisms (GCM) 10K type strain sequencing project: providing services to taxonomists for standard genome sequencing and annotation.</title>
        <authorList>
            <consortium name="The Broad Institute Genomics Platform"/>
            <consortium name="The Broad Institute Genome Sequencing Center for Infectious Disease"/>
            <person name="Wu L."/>
            <person name="Ma J."/>
        </authorList>
    </citation>
    <scope>NUCLEOTIDE SEQUENCE [LARGE SCALE GENOMIC DNA]</scope>
    <source>
        <strain evidence="12">NBRC 103632</strain>
    </source>
</reference>
<feature type="transmembrane region" description="Helical" evidence="8">
    <location>
        <begin position="36"/>
        <end position="57"/>
    </location>
</feature>
<dbReference type="InterPro" id="IPR001905">
    <property type="entry name" value="Ammonium_transpt"/>
</dbReference>
<name>A0ABV9EXL3_9SPHN</name>
<feature type="transmembrane region" description="Helical" evidence="8">
    <location>
        <begin position="309"/>
        <end position="327"/>
    </location>
</feature>
<dbReference type="EMBL" id="JBHSFZ010000001">
    <property type="protein sequence ID" value="MFC4592889.1"/>
    <property type="molecule type" value="Genomic_DNA"/>
</dbReference>
<evidence type="ECO:0000313" key="12">
    <source>
        <dbReference type="Proteomes" id="UP001595957"/>
    </source>
</evidence>
<feature type="transmembrane region" description="Helical" evidence="8">
    <location>
        <begin position="69"/>
        <end position="92"/>
    </location>
</feature>
<feature type="signal peptide" evidence="9">
    <location>
        <begin position="1"/>
        <end position="23"/>
    </location>
</feature>
<feature type="transmembrane region" description="Helical" evidence="8">
    <location>
        <begin position="284"/>
        <end position="303"/>
    </location>
</feature>
<evidence type="ECO:0000256" key="1">
    <source>
        <dbReference type="ARBA" id="ARBA00004141"/>
    </source>
</evidence>
<gene>
    <name evidence="11" type="ORF">ACFO3E_01585</name>
</gene>
<evidence type="ECO:0000256" key="8">
    <source>
        <dbReference type="RuleBase" id="RU362002"/>
    </source>
</evidence>
<evidence type="ECO:0000313" key="11">
    <source>
        <dbReference type="EMBL" id="MFC4592889.1"/>
    </source>
</evidence>
<feature type="chain" id="PRO_5046359816" description="Ammonium transporter" evidence="9">
    <location>
        <begin position="24"/>
        <end position="432"/>
    </location>
</feature>
<feature type="transmembrane region" description="Helical" evidence="8">
    <location>
        <begin position="125"/>
        <end position="144"/>
    </location>
</feature>
<dbReference type="InterPro" id="IPR018047">
    <property type="entry name" value="Ammonium_transpt_CS"/>
</dbReference>
<keyword evidence="6 8" id="KW-0472">Membrane</keyword>
<accession>A0ABV9EXL3</accession>
<dbReference type="NCBIfam" id="TIGR00836">
    <property type="entry name" value="amt"/>
    <property type="match status" value="1"/>
</dbReference>
<keyword evidence="9" id="KW-0732">Signal</keyword>
<evidence type="ECO:0000256" key="6">
    <source>
        <dbReference type="ARBA" id="ARBA00023136"/>
    </source>
</evidence>
<feature type="transmembrane region" description="Helical" evidence="8">
    <location>
        <begin position="252"/>
        <end position="272"/>
    </location>
</feature>
<evidence type="ECO:0000256" key="5">
    <source>
        <dbReference type="ARBA" id="ARBA00022989"/>
    </source>
</evidence>
<dbReference type="InterPro" id="IPR029020">
    <property type="entry name" value="Ammonium/urea_transptr"/>
</dbReference>
<sequence length="432" mass="44703">MLRGIFRLGVAGCLASCASVAAAAPAARTIDKADTLLLILGAALVLFMTLPGLALFYGGLVRAKNFLSVLMHCFGLAALASILWFLFVYSLAFRGDNPFIGDLSAIGLNGLSAIREGLTVPENVFALYQMTFAIITPALIVGAFPERVRFGWLMLFSALWLVLVYAPAAHWLWDNGWLAQWGARDFAGGIVVHTTAGIAALVMAIMIGPRKGFPNSMIPPHSPAMTMIGAGMLWVGWFGFNGGSALVADGAAGSAIIATHLAASSAALTWAAAEHLKIGKPTSIGVVTGAVAGLATITPAAGYVSPTGAVIIGILGSLVCFAAVLGVKHRWKVDDSLDVFAVHGVGGMLGSILLAVFASETLGGTGLGTGLSVGSQLLVQAEAVLIVALWSAVATLIVARAAALLLPMRVNAEQEHDGLDLSLHGERAYEFD</sequence>
<feature type="transmembrane region" description="Helical" evidence="8">
    <location>
        <begin position="378"/>
        <end position="399"/>
    </location>
</feature>
<proteinExistence type="inferred from homology"/>
<dbReference type="Pfam" id="PF00909">
    <property type="entry name" value="Ammonium_transp"/>
    <property type="match status" value="1"/>
</dbReference>
<dbReference type="PANTHER" id="PTHR43029:SF10">
    <property type="entry name" value="AMMONIUM TRANSPORTER MEP2"/>
    <property type="match status" value="1"/>
</dbReference>
<comment type="caution">
    <text evidence="11">The sequence shown here is derived from an EMBL/GenBank/DDBJ whole genome shotgun (WGS) entry which is preliminary data.</text>
</comment>
<feature type="transmembrane region" description="Helical" evidence="8">
    <location>
        <begin position="220"/>
        <end position="240"/>
    </location>
</feature>
<dbReference type="Proteomes" id="UP001595957">
    <property type="component" value="Unassembled WGS sequence"/>
</dbReference>
<dbReference type="InterPro" id="IPR024041">
    <property type="entry name" value="NH4_transpt_AmtB-like_dom"/>
</dbReference>
<dbReference type="RefSeq" id="WP_380801919.1">
    <property type="nucleotide sequence ID" value="NZ_JBHSFZ010000001.1"/>
</dbReference>
<feature type="transmembrane region" description="Helical" evidence="8">
    <location>
        <begin position="339"/>
        <end position="358"/>
    </location>
</feature>
<protein>
    <recommendedName>
        <fullName evidence="8">Ammonium transporter</fullName>
    </recommendedName>
</protein>
<evidence type="ECO:0000256" key="9">
    <source>
        <dbReference type="SAM" id="SignalP"/>
    </source>
</evidence>
<keyword evidence="5 8" id="KW-1133">Transmembrane helix</keyword>
<keyword evidence="12" id="KW-1185">Reference proteome</keyword>
<keyword evidence="4 8" id="KW-0812">Transmembrane</keyword>
<feature type="transmembrane region" description="Helical" evidence="8">
    <location>
        <begin position="185"/>
        <end position="208"/>
    </location>
</feature>
<evidence type="ECO:0000256" key="7">
    <source>
        <dbReference type="ARBA" id="ARBA00023177"/>
    </source>
</evidence>
<comment type="similarity">
    <text evidence="2 8">Belongs to the ammonia transporter channel (TC 1.A.11.2) family.</text>
</comment>
<dbReference type="SUPFAM" id="SSF111352">
    <property type="entry name" value="Ammonium transporter"/>
    <property type="match status" value="1"/>
</dbReference>
<feature type="transmembrane region" description="Helical" evidence="8">
    <location>
        <begin position="151"/>
        <end position="173"/>
    </location>
</feature>
<organism evidence="11 12">
    <name type="scientific">Sphingobium tyrosinilyticum</name>
    <dbReference type="NCBI Taxonomy" id="2715436"/>
    <lineage>
        <taxon>Bacteria</taxon>
        <taxon>Pseudomonadati</taxon>
        <taxon>Pseudomonadota</taxon>
        <taxon>Alphaproteobacteria</taxon>
        <taxon>Sphingomonadales</taxon>
        <taxon>Sphingomonadaceae</taxon>
        <taxon>Sphingobium</taxon>
    </lineage>
</organism>
<evidence type="ECO:0000256" key="3">
    <source>
        <dbReference type="ARBA" id="ARBA00022448"/>
    </source>
</evidence>